<reference evidence="2 3" key="1">
    <citation type="submission" date="2017-09" db="EMBL/GenBank/DDBJ databases">
        <title>Large-scale bioinformatics analysis of Bacillus genomes uncovers conserved roles of natural products in bacterial physiology.</title>
        <authorList>
            <consortium name="Agbiome Team Llc"/>
            <person name="Bleich R.M."/>
            <person name="Grubbs K.J."/>
            <person name="Santa Maria K.C."/>
            <person name="Allen S.E."/>
            <person name="Farag S."/>
            <person name="Shank E.A."/>
            <person name="Bowers A."/>
        </authorList>
    </citation>
    <scope>NUCLEOTIDE SEQUENCE [LARGE SCALE GENOMIC DNA]</scope>
    <source>
        <strain evidence="2 3">AFS060060</strain>
    </source>
</reference>
<name>A0A9X7BHJ6_BACTU</name>
<accession>A0A9X7BHJ6</accession>
<protein>
    <recommendedName>
        <fullName evidence="1">Condensation domain-containing protein</fullName>
    </recommendedName>
</protein>
<dbReference type="Proteomes" id="UP000223366">
    <property type="component" value="Unassembled WGS sequence"/>
</dbReference>
<dbReference type="SUPFAM" id="SSF52777">
    <property type="entry name" value="CoA-dependent acyltransferases"/>
    <property type="match status" value="1"/>
</dbReference>
<evidence type="ECO:0000259" key="1">
    <source>
        <dbReference type="Pfam" id="PF00668"/>
    </source>
</evidence>
<dbReference type="EMBL" id="NVDU01000196">
    <property type="protein sequence ID" value="PFV16461.1"/>
    <property type="molecule type" value="Genomic_DNA"/>
</dbReference>
<dbReference type="Pfam" id="PF00668">
    <property type="entry name" value="Condensation"/>
    <property type="match status" value="1"/>
</dbReference>
<feature type="non-terminal residue" evidence="2">
    <location>
        <position position="1"/>
    </location>
</feature>
<dbReference type="InterPro" id="IPR001242">
    <property type="entry name" value="Condensation_dom"/>
</dbReference>
<organism evidence="2 3">
    <name type="scientific">Bacillus thuringiensis</name>
    <dbReference type="NCBI Taxonomy" id="1428"/>
    <lineage>
        <taxon>Bacteria</taxon>
        <taxon>Bacillati</taxon>
        <taxon>Bacillota</taxon>
        <taxon>Bacilli</taxon>
        <taxon>Bacillales</taxon>
        <taxon>Bacillaceae</taxon>
        <taxon>Bacillus</taxon>
        <taxon>Bacillus cereus group</taxon>
    </lineage>
</organism>
<gene>
    <name evidence="2" type="ORF">COK99_33460</name>
</gene>
<dbReference type="GO" id="GO:0003824">
    <property type="term" value="F:catalytic activity"/>
    <property type="evidence" value="ECO:0007669"/>
    <property type="project" value="InterPro"/>
</dbReference>
<dbReference type="Gene3D" id="3.30.559.30">
    <property type="entry name" value="Nonribosomal peptide synthetase, condensation domain"/>
    <property type="match status" value="1"/>
</dbReference>
<evidence type="ECO:0000313" key="3">
    <source>
        <dbReference type="Proteomes" id="UP000223366"/>
    </source>
</evidence>
<proteinExistence type="predicted"/>
<dbReference type="RefSeq" id="WP_141544744.1">
    <property type="nucleotide sequence ID" value="NZ_NUXA01000119.1"/>
</dbReference>
<feature type="domain" description="Condensation" evidence="1">
    <location>
        <begin position="6"/>
        <end position="88"/>
    </location>
</feature>
<evidence type="ECO:0000313" key="2">
    <source>
        <dbReference type="EMBL" id="PFV16461.1"/>
    </source>
</evidence>
<comment type="caution">
    <text evidence="2">The sequence shown here is derived from an EMBL/GenBank/DDBJ whole genome shotgun (WGS) entry which is preliminary data.</text>
</comment>
<sequence>GNYIELDKLNLSLFKMKNRTSKVDLSLVAVEYIETVGITLEYCVELFHEDTIQVILEDYYCILRNISTNKNNTLNDIELSSLKHNKDLSLEALEDFIF</sequence>
<dbReference type="AlphaFoldDB" id="A0A9X7BHJ6"/>